<dbReference type="OrthoDB" id="8300214at2759"/>
<dbReference type="InterPro" id="IPR029063">
    <property type="entry name" value="SAM-dependent_MTases_sf"/>
</dbReference>
<organism evidence="2">
    <name type="scientific">Musca domestica</name>
    <name type="common">House fly</name>
    <dbReference type="NCBI Taxonomy" id="7370"/>
    <lineage>
        <taxon>Eukaryota</taxon>
        <taxon>Metazoa</taxon>
        <taxon>Ecdysozoa</taxon>
        <taxon>Arthropoda</taxon>
        <taxon>Hexapoda</taxon>
        <taxon>Insecta</taxon>
        <taxon>Pterygota</taxon>
        <taxon>Neoptera</taxon>
        <taxon>Endopterygota</taxon>
        <taxon>Diptera</taxon>
        <taxon>Brachycera</taxon>
        <taxon>Muscomorpha</taxon>
        <taxon>Muscoidea</taxon>
        <taxon>Muscidae</taxon>
        <taxon>Musca</taxon>
    </lineage>
</organism>
<dbReference type="Proteomes" id="UP001652621">
    <property type="component" value="Unplaced"/>
</dbReference>
<dbReference type="RefSeq" id="XP_005179564.1">
    <property type="nucleotide sequence ID" value="XM_005179507.3"/>
</dbReference>
<evidence type="ECO:0000313" key="4">
    <source>
        <dbReference type="RefSeq" id="XP_005179564.1"/>
    </source>
</evidence>
<dbReference type="VEuPathDB" id="VectorBase:MDOMA2_018332"/>
<evidence type="ECO:0000313" key="2">
    <source>
        <dbReference type="EnsemblMetazoa" id="MDOA004970-PA"/>
    </source>
</evidence>
<dbReference type="Pfam" id="PF08242">
    <property type="entry name" value="Methyltransf_12"/>
    <property type="match status" value="1"/>
</dbReference>
<proteinExistence type="predicted"/>
<name>A0A1I8MHJ3_MUSDO</name>
<evidence type="ECO:0000259" key="1">
    <source>
        <dbReference type="Pfam" id="PF08242"/>
    </source>
</evidence>
<dbReference type="VEuPathDB" id="VectorBase:MDOA004970"/>
<dbReference type="PANTHER" id="PTHR43861:SF1">
    <property type="entry name" value="TRANS-ACONITATE 2-METHYLTRANSFERASE"/>
    <property type="match status" value="1"/>
</dbReference>
<reference evidence="2" key="1">
    <citation type="submission" date="2020-05" db="UniProtKB">
        <authorList>
            <consortium name="EnsemblMetazoa"/>
        </authorList>
    </citation>
    <scope>IDENTIFICATION</scope>
    <source>
        <strain evidence="2">Aabys</strain>
    </source>
</reference>
<dbReference type="PANTHER" id="PTHR43861">
    <property type="entry name" value="TRANS-ACONITATE 2-METHYLTRANSFERASE-RELATED"/>
    <property type="match status" value="1"/>
</dbReference>
<evidence type="ECO:0000313" key="3">
    <source>
        <dbReference type="Proteomes" id="UP001652621"/>
    </source>
</evidence>
<keyword evidence="3" id="KW-1185">Reference proteome</keyword>
<dbReference type="InterPro" id="IPR013217">
    <property type="entry name" value="Methyltransf_12"/>
</dbReference>
<protein>
    <submittedName>
        <fullName evidence="4">Juvenile hormone acid O-methyltransferase-like</fullName>
    </submittedName>
</protein>
<dbReference type="eggNOG" id="ENOG502S1MZ">
    <property type="taxonomic scope" value="Eukaryota"/>
</dbReference>
<feature type="domain" description="Methyltransferase type 12" evidence="1">
    <location>
        <begin position="40"/>
        <end position="140"/>
    </location>
</feature>
<dbReference type="EnsemblMetazoa" id="MDOA004970-RA">
    <property type="protein sequence ID" value="MDOA004970-PA"/>
    <property type="gene ID" value="MDOA004970"/>
</dbReference>
<sequence>MNKPELYHKSHGVTKRDVGELLTQFASKLQWRPEGGDAVLEIGCGPGDISMKYIYPLMRENFGKLIFSDISWDMMNFFRENYEIPSKCDFRQLDIAGESFELPDDMVGQFDHVISSLVLHWVPDNRTALANMYKLLRSEGGDCLLIFFGYNSIFEANNLMSSNPKWSQYIQNANRFVAPLHYSTDPKGQFQQMMEAAGFCNISIELKAGVYNYGSFENFKENITPVCGVLDFITKSRQLEFFEDYFKAMAETAAKKQGLPLKDAMYTMVLDTIVVYGQKKSSL</sequence>
<accession>A0A1I8MHJ3</accession>
<dbReference type="KEGG" id="mde:101894087"/>
<dbReference type="CDD" id="cd02440">
    <property type="entry name" value="AdoMet_MTases"/>
    <property type="match status" value="1"/>
</dbReference>
<dbReference type="Gene3D" id="3.40.50.150">
    <property type="entry name" value="Vaccinia Virus protein VP39"/>
    <property type="match status" value="1"/>
</dbReference>
<gene>
    <name evidence="2" type="primary">101894087</name>
    <name evidence="4" type="synonym">LOC101894087</name>
</gene>
<dbReference type="SUPFAM" id="SSF53335">
    <property type="entry name" value="S-adenosyl-L-methionine-dependent methyltransferases"/>
    <property type="match status" value="1"/>
</dbReference>
<dbReference type="STRING" id="7370.A0A1I8MHJ3"/>
<dbReference type="GeneID" id="101894087"/>
<dbReference type="AlphaFoldDB" id="A0A1I8MHJ3"/>
<reference evidence="4" key="2">
    <citation type="submission" date="2025-04" db="UniProtKB">
        <authorList>
            <consortium name="RefSeq"/>
        </authorList>
    </citation>
    <scope>IDENTIFICATION</scope>
    <source>
        <strain evidence="4">Aabys</strain>
    </source>
</reference>